<evidence type="ECO:0000259" key="5">
    <source>
        <dbReference type="PROSITE" id="PS50977"/>
    </source>
</evidence>
<dbReference type="PROSITE" id="PS50977">
    <property type="entry name" value="HTH_TETR_2"/>
    <property type="match status" value="1"/>
</dbReference>
<dbReference type="SUPFAM" id="SSF46689">
    <property type="entry name" value="Homeodomain-like"/>
    <property type="match status" value="1"/>
</dbReference>
<dbReference type="EMBL" id="CP141059">
    <property type="protein sequence ID" value="WQQ27350.1"/>
    <property type="molecule type" value="Genomic_DNA"/>
</dbReference>
<evidence type="ECO:0000256" key="2">
    <source>
        <dbReference type="ARBA" id="ARBA00023125"/>
    </source>
</evidence>
<evidence type="ECO:0000313" key="6">
    <source>
        <dbReference type="EMBL" id="WQQ27350.1"/>
    </source>
</evidence>
<dbReference type="Gene3D" id="1.10.357.10">
    <property type="entry name" value="Tetracycline Repressor, domain 2"/>
    <property type="match status" value="1"/>
</dbReference>
<accession>A0ABZ0ZSU9</accession>
<dbReference type="InterPro" id="IPR009057">
    <property type="entry name" value="Homeodomain-like_sf"/>
</dbReference>
<evidence type="ECO:0000256" key="1">
    <source>
        <dbReference type="ARBA" id="ARBA00023015"/>
    </source>
</evidence>
<reference evidence="7" key="1">
    <citation type="submission" date="2023-12" db="EMBL/GenBank/DDBJ databases">
        <title>Novel species in genus Nocardioides.</title>
        <authorList>
            <person name="Zhou H."/>
        </authorList>
    </citation>
    <scope>NUCLEOTIDE SEQUENCE [LARGE SCALE GENOMIC DNA]</scope>
    <source>
        <strain evidence="7">HM61</strain>
    </source>
</reference>
<dbReference type="SUPFAM" id="SSF48498">
    <property type="entry name" value="Tetracyclin repressor-like, C-terminal domain"/>
    <property type="match status" value="1"/>
</dbReference>
<sequence length="197" mass="21385">MTATTRTRLAPDQRREQLLGLGLRLFAGSSIEDISIDRLCEEGGVSRGLLYHYFGSKQGFHEAVIQRAADDLIAQTAPPEGDDPIAKLSASLTAYVDYVIANHQGYRSLVLAAAGGNEGVRAIYEQARAVMIDRTFETPGVEALLVDTPATRLVVRGWVAFVEDTVLTWCDTPDGVTRDELARIVTDALPALVATLR</sequence>
<proteinExistence type="predicted"/>
<dbReference type="InterPro" id="IPR050109">
    <property type="entry name" value="HTH-type_TetR-like_transc_reg"/>
</dbReference>
<dbReference type="Proteomes" id="UP001327225">
    <property type="component" value="Chromosome"/>
</dbReference>
<feature type="domain" description="HTH tetR-type" evidence="5">
    <location>
        <begin position="12"/>
        <end position="72"/>
    </location>
</feature>
<dbReference type="InterPro" id="IPR001647">
    <property type="entry name" value="HTH_TetR"/>
</dbReference>
<dbReference type="Pfam" id="PF21943">
    <property type="entry name" value="TetR_C_46"/>
    <property type="match status" value="1"/>
</dbReference>
<name>A0ABZ0ZSU9_9ACTN</name>
<feature type="DNA-binding region" description="H-T-H motif" evidence="4">
    <location>
        <begin position="35"/>
        <end position="54"/>
    </location>
</feature>
<evidence type="ECO:0000256" key="3">
    <source>
        <dbReference type="ARBA" id="ARBA00023163"/>
    </source>
</evidence>
<keyword evidence="3" id="KW-0804">Transcription</keyword>
<dbReference type="PANTHER" id="PTHR30055:SF174">
    <property type="entry name" value="TRANSCRIPTIONAL REGULATORY PROTEIN (PROBABLY TETR-FAMILY)-RELATED"/>
    <property type="match status" value="1"/>
</dbReference>
<evidence type="ECO:0000313" key="7">
    <source>
        <dbReference type="Proteomes" id="UP001327225"/>
    </source>
</evidence>
<dbReference type="RefSeq" id="WP_322937907.1">
    <property type="nucleotide sequence ID" value="NZ_CP141059.1"/>
</dbReference>
<dbReference type="PANTHER" id="PTHR30055">
    <property type="entry name" value="HTH-TYPE TRANSCRIPTIONAL REGULATOR RUTR"/>
    <property type="match status" value="1"/>
</dbReference>
<dbReference type="InterPro" id="IPR036271">
    <property type="entry name" value="Tet_transcr_reg_TetR-rel_C_sf"/>
</dbReference>
<organism evidence="6 7">
    <name type="scientific">Nocardioides bizhenqiangii</name>
    <dbReference type="NCBI Taxonomy" id="3095076"/>
    <lineage>
        <taxon>Bacteria</taxon>
        <taxon>Bacillati</taxon>
        <taxon>Actinomycetota</taxon>
        <taxon>Actinomycetes</taxon>
        <taxon>Propionibacteriales</taxon>
        <taxon>Nocardioidaceae</taxon>
        <taxon>Nocardioides</taxon>
    </lineage>
</organism>
<keyword evidence="7" id="KW-1185">Reference proteome</keyword>
<keyword evidence="2 4" id="KW-0238">DNA-binding</keyword>
<keyword evidence="1" id="KW-0805">Transcription regulation</keyword>
<dbReference type="InterPro" id="IPR054129">
    <property type="entry name" value="DesT_TetR_C"/>
</dbReference>
<dbReference type="Pfam" id="PF00440">
    <property type="entry name" value="TetR_N"/>
    <property type="match status" value="1"/>
</dbReference>
<protein>
    <submittedName>
        <fullName evidence="6">TetR/AcrR family transcriptional regulator</fullName>
    </submittedName>
</protein>
<evidence type="ECO:0000256" key="4">
    <source>
        <dbReference type="PROSITE-ProRule" id="PRU00335"/>
    </source>
</evidence>
<gene>
    <name evidence="6" type="ORF">SHK19_03770</name>
</gene>